<proteinExistence type="predicted"/>
<gene>
    <name evidence="2" type="ORF">PVAP13_1KG415805</name>
</gene>
<feature type="region of interest" description="Disordered" evidence="1">
    <location>
        <begin position="20"/>
        <end position="99"/>
    </location>
</feature>
<name>A0A8T0XT01_PANVG</name>
<evidence type="ECO:0000313" key="3">
    <source>
        <dbReference type="Proteomes" id="UP000823388"/>
    </source>
</evidence>
<organism evidence="2 3">
    <name type="scientific">Panicum virgatum</name>
    <name type="common">Blackwell switchgrass</name>
    <dbReference type="NCBI Taxonomy" id="38727"/>
    <lineage>
        <taxon>Eukaryota</taxon>
        <taxon>Viridiplantae</taxon>
        <taxon>Streptophyta</taxon>
        <taxon>Embryophyta</taxon>
        <taxon>Tracheophyta</taxon>
        <taxon>Spermatophyta</taxon>
        <taxon>Magnoliopsida</taxon>
        <taxon>Liliopsida</taxon>
        <taxon>Poales</taxon>
        <taxon>Poaceae</taxon>
        <taxon>PACMAD clade</taxon>
        <taxon>Panicoideae</taxon>
        <taxon>Panicodae</taxon>
        <taxon>Paniceae</taxon>
        <taxon>Panicinae</taxon>
        <taxon>Panicum</taxon>
        <taxon>Panicum sect. Hiantes</taxon>
    </lineage>
</organism>
<feature type="compositionally biased region" description="Basic and acidic residues" evidence="1">
    <location>
        <begin position="87"/>
        <end position="98"/>
    </location>
</feature>
<reference evidence="2" key="1">
    <citation type="submission" date="2020-05" db="EMBL/GenBank/DDBJ databases">
        <title>WGS assembly of Panicum virgatum.</title>
        <authorList>
            <person name="Lovell J.T."/>
            <person name="Jenkins J."/>
            <person name="Shu S."/>
            <person name="Juenger T.E."/>
            <person name="Schmutz J."/>
        </authorList>
    </citation>
    <scope>NUCLEOTIDE SEQUENCE</scope>
    <source>
        <strain evidence="2">AP13</strain>
    </source>
</reference>
<comment type="caution">
    <text evidence="2">The sequence shown here is derived from an EMBL/GenBank/DDBJ whole genome shotgun (WGS) entry which is preliminary data.</text>
</comment>
<evidence type="ECO:0000256" key="1">
    <source>
        <dbReference type="SAM" id="MobiDB-lite"/>
    </source>
</evidence>
<evidence type="ECO:0000313" key="2">
    <source>
        <dbReference type="EMBL" id="KAG2660253.1"/>
    </source>
</evidence>
<dbReference type="AlphaFoldDB" id="A0A8T0XT01"/>
<protein>
    <submittedName>
        <fullName evidence="2">Uncharacterized protein</fullName>
    </submittedName>
</protein>
<keyword evidence="3" id="KW-1185">Reference proteome</keyword>
<dbReference type="Proteomes" id="UP000823388">
    <property type="component" value="Chromosome 1K"/>
</dbReference>
<dbReference type="EMBL" id="CM029037">
    <property type="protein sequence ID" value="KAG2660253.1"/>
    <property type="molecule type" value="Genomic_DNA"/>
</dbReference>
<sequence length="165" mass="18371">MRVVFPRIAARVIHTIRRPAKCKPSRASRLPCGGAIRSRSGSGRRHPVPGPTPTKSRAESRSWKHGSHRRPFSSARLVPGHALHARQGADRRDGDRHSLRGNFRFATPDGRWRSSADCPCSPRSTPMSFLELATSMMPVIMAVHAIVSGLFDYDLRTRHIGYDTV</sequence>
<accession>A0A8T0XT01</accession>